<dbReference type="EMBL" id="CP071794">
    <property type="protein sequence ID" value="QTD55857.1"/>
    <property type="molecule type" value="Genomic_DNA"/>
</dbReference>
<dbReference type="PANTHER" id="PTHR30146:SF153">
    <property type="entry name" value="LACTOSE OPERON REPRESSOR"/>
    <property type="match status" value="1"/>
</dbReference>
<name>A0ABX7T6W3_9SPHN</name>
<dbReference type="RefSeq" id="WP_207987681.1">
    <property type="nucleotide sequence ID" value="NZ_CP071794.1"/>
</dbReference>
<keyword evidence="1" id="KW-0805">Transcription regulation</keyword>
<dbReference type="InterPro" id="IPR010982">
    <property type="entry name" value="Lambda_DNA-bd_dom_sf"/>
</dbReference>
<dbReference type="PRINTS" id="PR00036">
    <property type="entry name" value="HTHLACI"/>
</dbReference>
<dbReference type="SUPFAM" id="SSF53822">
    <property type="entry name" value="Periplasmic binding protein-like I"/>
    <property type="match status" value="1"/>
</dbReference>
<evidence type="ECO:0000313" key="5">
    <source>
        <dbReference type="EMBL" id="QTD55857.1"/>
    </source>
</evidence>
<dbReference type="Proteomes" id="UP000663923">
    <property type="component" value="Chromosome"/>
</dbReference>
<accession>A0ABX7T6W3</accession>
<protein>
    <submittedName>
        <fullName evidence="5">LacI family DNA-binding transcriptional regulator</fullName>
    </submittedName>
</protein>
<dbReference type="CDD" id="cd01392">
    <property type="entry name" value="HTH_LacI"/>
    <property type="match status" value="1"/>
</dbReference>
<dbReference type="GO" id="GO:0003677">
    <property type="term" value="F:DNA binding"/>
    <property type="evidence" value="ECO:0007669"/>
    <property type="project" value="UniProtKB-KW"/>
</dbReference>
<evidence type="ECO:0000259" key="4">
    <source>
        <dbReference type="PROSITE" id="PS50932"/>
    </source>
</evidence>
<organism evidence="5 6">
    <name type="scientific">Parasphingorhabdus cellanae</name>
    <dbReference type="NCBI Taxonomy" id="2806553"/>
    <lineage>
        <taxon>Bacteria</taxon>
        <taxon>Pseudomonadati</taxon>
        <taxon>Pseudomonadota</taxon>
        <taxon>Alphaproteobacteria</taxon>
        <taxon>Sphingomonadales</taxon>
        <taxon>Sphingomonadaceae</taxon>
        <taxon>Parasphingorhabdus</taxon>
    </lineage>
</organism>
<sequence>MARSDIKASRSTPTINDVAALAGVSKKTVSRFINNSPLVSERLRKKIAAAVAELGYVPNPQARALALRRNFLLALLYDNPNGQTVLNFQKGVLSAIRDTDLALAVRPVDRRSDLLLEDIETFLVKQRPLGVMLLPPISERDDIADLCKRLEIDYIRVGSAILDEDSRCVASNDREIVKQMIGALIAQGHKRIGFVRGPAGFRSPIEREAGFHDALREAAVKLDPDLVVLGNYRFDAGLEAGRKLLALAQRPTAVFASNDEMSAGVMHAANELAVQIPDELAVVGFDNSATATHVWPALSTVHWPIEQMGRLAAQKLVPGFVQLAPDAEELKTVIISSHIIERKSAILS</sequence>
<dbReference type="InterPro" id="IPR028082">
    <property type="entry name" value="Peripla_BP_I"/>
</dbReference>
<dbReference type="PROSITE" id="PS50932">
    <property type="entry name" value="HTH_LACI_2"/>
    <property type="match status" value="1"/>
</dbReference>
<dbReference type="InterPro" id="IPR000843">
    <property type="entry name" value="HTH_LacI"/>
</dbReference>
<keyword evidence="6" id="KW-1185">Reference proteome</keyword>
<dbReference type="PROSITE" id="PS00356">
    <property type="entry name" value="HTH_LACI_1"/>
    <property type="match status" value="1"/>
</dbReference>
<keyword evidence="2 5" id="KW-0238">DNA-binding</keyword>
<evidence type="ECO:0000256" key="2">
    <source>
        <dbReference type="ARBA" id="ARBA00023125"/>
    </source>
</evidence>
<gene>
    <name evidence="5" type="ORF">J4G78_16980</name>
</gene>
<dbReference type="Pfam" id="PF00356">
    <property type="entry name" value="LacI"/>
    <property type="match status" value="1"/>
</dbReference>
<dbReference type="PANTHER" id="PTHR30146">
    <property type="entry name" value="LACI-RELATED TRANSCRIPTIONAL REPRESSOR"/>
    <property type="match status" value="1"/>
</dbReference>
<dbReference type="Gene3D" id="3.40.50.2300">
    <property type="match status" value="2"/>
</dbReference>
<feature type="domain" description="HTH lacI-type" evidence="4">
    <location>
        <begin position="13"/>
        <end position="67"/>
    </location>
</feature>
<dbReference type="CDD" id="cd01545">
    <property type="entry name" value="PBP1_SalR"/>
    <property type="match status" value="1"/>
</dbReference>
<dbReference type="Gene3D" id="1.10.260.40">
    <property type="entry name" value="lambda repressor-like DNA-binding domains"/>
    <property type="match status" value="1"/>
</dbReference>
<dbReference type="SMART" id="SM00354">
    <property type="entry name" value="HTH_LACI"/>
    <property type="match status" value="1"/>
</dbReference>
<keyword evidence="3" id="KW-0804">Transcription</keyword>
<proteinExistence type="predicted"/>
<evidence type="ECO:0000256" key="3">
    <source>
        <dbReference type="ARBA" id="ARBA00023163"/>
    </source>
</evidence>
<evidence type="ECO:0000313" key="6">
    <source>
        <dbReference type="Proteomes" id="UP000663923"/>
    </source>
</evidence>
<dbReference type="InterPro" id="IPR046335">
    <property type="entry name" value="LacI/GalR-like_sensor"/>
</dbReference>
<dbReference type="Pfam" id="PF13377">
    <property type="entry name" value="Peripla_BP_3"/>
    <property type="match status" value="1"/>
</dbReference>
<evidence type="ECO:0000256" key="1">
    <source>
        <dbReference type="ARBA" id="ARBA00023015"/>
    </source>
</evidence>
<reference evidence="5 6" key="1">
    <citation type="submission" date="2021-03" db="EMBL/GenBank/DDBJ databases">
        <title>Complete genome of Parasphingorhabdus_sp.JHSY0214.</title>
        <authorList>
            <person name="Yoo J.H."/>
            <person name="Bae J.W."/>
        </authorList>
    </citation>
    <scope>NUCLEOTIDE SEQUENCE [LARGE SCALE GENOMIC DNA]</scope>
    <source>
        <strain evidence="5 6">JHSY0214</strain>
    </source>
</reference>
<dbReference type="SUPFAM" id="SSF47413">
    <property type="entry name" value="lambda repressor-like DNA-binding domains"/>
    <property type="match status" value="1"/>
</dbReference>